<evidence type="ECO:0000313" key="2">
    <source>
        <dbReference type="EMBL" id="STO69004.1"/>
    </source>
</evidence>
<reference evidence="2 3" key="1">
    <citation type="submission" date="2018-06" db="EMBL/GenBank/DDBJ databases">
        <authorList>
            <consortium name="Pathogen Informatics"/>
            <person name="Doyle S."/>
        </authorList>
    </citation>
    <scope>NUCLEOTIDE SEQUENCE [LARGE SCALE GENOMIC DNA]</scope>
    <source>
        <strain evidence="2 3">NCTC8540</strain>
    </source>
</reference>
<dbReference type="PANTHER" id="PTHR22916">
    <property type="entry name" value="GLYCOSYLTRANSFERASE"/>
    <property type="match status" value="1"/>
</dbReference>
<evidence type="ECO:0000313" key="3">
    <source>
        <dbReference type="Proteomes" id="UP000254496"/>
    </source>
</evidence>
<dbReference type="PANTHER" id="PTHR22916:SF3">
    <property type="entry name" value="UDP-GLCNAC:BETAGAL BETA-1,3-N-ACETYLGLUCOSAMINYLTRANSFERASE-LIKE PROTEIN 1"/>
    <property type="match status" value="1"/>
</dbReference>
<accession>A0AB38H9G1</accession>
<name>A0AB38H9G1_9PAST</name>
<dbReference type="Gene3D" id="3.90.550.10">
    <property type="entry name" value="Spore Coat Polysaccharide Biosynthesis Protein SpsA, Chain A"/>
    <property type="match status" value="1"/>
</dbReference>
<protein>
    <submittedName>
        <fullName evidence="2">Glycosyltransferase</fullName>
    </submittedName>
</protein>
<comment type="caution">
    <text evidence="2">The sequence shown here is derived from an EMBL/GenBank/DDBJ whole genome shotgun (WGS) entry which is preliminary data.</text>
</comment>
<dbReference type="InterPro" id="IPR001173">
    <property type="entry name" value="Glyco_trans_2-like"/>
</dbReference>
<dbReference type="Pfam" id="PF00535">
    <property type="entry name" value="Glycos_transf_2"/>
    <property type="match status" value="1"/>
</dbReference>
<sequence length="249" mass="29439">MTPLISIITPVYNAESYIKQSIDSVLLQTYPNWELILIDDCSTDNSINIIYPYLSDPRIKLFQNNVNQGPALSRNRGLDNAKGDYITFLDADDFWLSERLESQLRFMQEHHLLMSHGNYYFCDLNGEIIKPIKVDRKIDYSCLLKGNQFKTMTMMLSRRLISTYRFENIKHEDYAFFLECLKRTNYSLAQENIIHSYCRIGNQKSISSNKLKSAVWTFNIYRKPQNLSLLRTMYCFIHYAFHGLIKYKR</sequence>
<feature type="domain" description="Glycosyltransferase 2-like" evidence="1">
    <location>
        <begin position="6"/>
        <end position="159"/>
    </location>
</feature>
<gene>
    <name evidence="2" type="primary">spsA</name>
    <name evidence="2" type="ORF">NCTC8540_01525</name>
</gene>
<dbReference type="AlphaFoldDB" id="A0AB38H9G1"/>
<organism evidence="2 3">
    <name type="scientific">Canicola haemoglobinophilus</name>
    <dbReference type="NCBI Taxonomy" id="733"/>
    <lineage>
        <taxon>Bacteria</taxon>
        <taxon>Pseudomonadati</taxon>
        <taxon>Pseudomonadota</taxon>
        <taxon>Gammaproteobacteria</taxon>
        <taxon>Pasteurellales</taxon>
        <taxon>Pasteurellaceae</taxon>
        <taxon>Canicola</taxon>
    </lineage>
</organism>
<dbReference type="CDD" id="cd00761">
    <property type="entry name" value="Glyco_tranf_GTA_type"/>
    <property type="match status" value="1"/>
</dbReference>
<dbReference type="GO" id="GO:0016758">
    <property type="term" value="F:hexosyltransferase activity"/>
    <property type="evidence" value="ECO:0007669"/>
    <property type="project" value="UniProtKB-ARBA"/>
</dbReference>
<dbReference type="SUPFAM" id="SSF53448">
    <property type="entry name" value="Nucleotide-diphospho-sugar transferases"/>
    <property type="match status" value="1"/>
</dbReference>
<proteinExistence type="predicted"/>
<dbReference type="EMBL" id="UGHJ01000001">
    <property type="protein sequence ID" value="STO69004.1"/>
    <property type="molecule type" value="Genomic_DNA"/>
</dbReference>
<dbReference type="InterPro" id="IPR029044">
    <property type="entry name" value="Nucleotide-diphossugar_trans"/>
</dbReference>
<dbReference type="RefSeq" id="WP_115073170.1">
    <property type="nucleotide sequence ID" value="NZ_UGHE01000002.1"/>
</dbReference>
<dbReference type="Proteomes" id="UP000254496">
    <property type="component" value="Unassembled WGS sequence"/>
</dbReference>
<evidence type="ECO:0000259" key="1">
    <source>
        <dbReference type="Pfam" id="PF00535"/>
    </source>
</evidence>